<dbReference type="Pfam" id="PF13462">
    <property type="entry name" value="Thioredoxin_4"/>
    <property type="match status" value="1"/>
</dbReference>
<feature type="signal peptide" evidence="1">
    <location>
        <begin position="1"/>
        <end position="17"/>
    </location>
</feature>
<evidence type="ECO:0000256" key="1">
    <source>
        <dbReference type="SAM" id="SignalP"/>
    </source>
</evidence>
<dbReference type="OrthoDB" id="8478320at2"/>
<name>A0A426RUR4_9SPHN</name>
<dbReference type="AlphaFoldDB" id="A0A426RUR4"/>
<evidence type="ECO:0000313" key="4">
    <source>
        <dbReference type="Proteomes" id="UP000268553"/>
    </source>
</evidence>
<dbReference type="InterPro" id="IPR012336">
    <property type="entry name" value="Thioredoxin-like_fold"/>
</dbReference>
<dbReference type="Gene3D" id="1.10.40.110">
    <property type="match status" value="1"/>
</dbReference>
<dbReference type="RefSeq" id="WP_125230655.1">
    <property type="nucleotide sequence ID" value="NZ_RWJI01000001.1"/>
</dbReference>
<protein>
    <recommendedName>
        <fullName evidence="2">Thioredoxin-like fold domain-containing protein</fullName>
    </recommendedName>
</protein>
<dbReference type="PROSITE" id="PS51257">
    <property type="entry name" value="PROKAR_LIPOPROTEIN"/>
    <property type="match status" value="1"/>
</dbReference>
<evidence type="ECO:0000259" key="2">
    <source>
        <dbReference type="Pfam" id="PF13462"/>
    </source>
</evidence>
<comment type="caution">
    <text evidence="3">The sequence shown here is derived from an EMBL/GenBank/DDBJ whole genome shotgun (WGS) entry which is preliminary data.</text>
</comment>
<dbReference type="SUPFAM" id="SSF52833">
    <property type="entry name" value="Thioredoxin-like"/>
    <property type="match status" value="1"/>
</dbReference>
<dbReference type="EMBL" id="RWJI01000001">
    <property type="protein sequence ID" value="RRQ52641.1"/>
    <property type="molecule type" value="Genomic_DNA"/>
</dbReference>
<evidence type="ECO:0000313" key="3">
    <source>
        <dbReference type="EMBL" id="RRQ52641.1"/>
    </source>
</evidence>
<gene>
    <name evidence="3" type="ORF">D7D48_07390</name>
</gene>
<dbReference type="InterPro" id="IPR036249">
    <property type="entry name" value="Thioredoxin-like_sf"/>
</dbReference>
<sequence length="245" mass="26071">MRIKTFILTTAAAFALAACGGADTAGAPKGEPLAKVAAPADKAWVDVVTKTEFGGYQMGNPDAKLKLVEYGAITCPGCAQFSMQSTEELHKLVNDGTVSMEFRPFLVHGIQDVPGFLLAQCSGPEAFFPLTDQLYAEQASWLGKISTVTEADQQAMQKMSPEQIATLLGTKMGLIEFVKSRGISEDQAKACLSDKAAIDALIKTTERGTKEDNVSGTPFFLLNGAKLDASSWVQVKSKLVEAGAR</sequence>
<dbReference type="Gene3D" id="3.40.30.10">
    <property type="entry name" value="Glutaredoxin"/>
    <property type="match status" value="1"/>
</dbReference>
<feature type="chain" id="PRO_5019423331" description="Thioredoxin-like fold domain-containing protein" evidence="1">
    <location>
        <begin position="18"/>
        <end position="245"/>
    </location>
</feature>
<dbReference type="Proteomes" id="UP000268553">
    <property type="component" value="Unassembled WGS sequence"/>
</dbReference>
<accession>A0A426RUR4</accession>
<keyword evidence="1" id="KW-0732">Signal</keyword>
<feature type="domain" description="Thioredoxin-like fold" evidence="2">
    <location>
        <begin position="57"/>
        <end position="236"/>
    </location>
</feature>
<keyword evidence="4" id="KW-1185">Reference proteome</keyword>
<proteinExistence type="predicted"/>
<organism evidence="3 4">
    <name type="scientific">Sphingorhabdus wooponensis</name>
    <dbReference type="NCBI Taxonomy" id="940136"/>
    <lineage>
        <taxon>Bacteria</taxon>
        <taxon>Pseudomonadati</taxon>
        <taxon>Pseudomonadota</taxon>
        <taxon>Alphaproteobacteria</taxon>
        <taxon>Sphingomonadales</taxon>
        <taxon>Sphingomonadaceae</taxon>
        <taxon>Sphingorhabdus</taxon>
    </lineage>
</organism>
<reference evidence="3 4" key="1">
    <citation type="submission" date="2018-12" db="EMBL/GenBank/DDBJ databases">
        <authorList>
            <person name="Kim S.-J."/>
            <person name="Jung G.-Y."/>
        </authorList>
    </citation>
    <scope>NUCLEOTIDE SEQUENCE [LARGE SCALE GENOMIC DNA]</scope>
    <source>
        <strain evidence="3 4">03SU3-P</strain>
    </source>
</reference>